<comment type="caution">
    <text evidence="7">The sequence shown here is derived from an EMBL/GenBank/DDBJ whole genome shotgun (WGS) entry which is preliminary data.</text>
</comment>
<dbReference type="Pfam" id="PF25989">
    <property type="entry name" value="YknX_C"/>
    <property type="match status" value="1"/>
</dbReference>
<dbReference type="EMBL" id="PIPI01000003">
    <property type="protein sequence ID" value="RUO20306.1"/>
    <property type="molecule type" value="Genomic_DNA"/>
</dbReference>
<dbReference type="GO" id="GO:1990281">
    <property type="term" value="C:efflux pump complex"/>
    <property type="evidence" value="ECO:0007669"/>
    <property type="project" value="TreeGrafter"/>
</dbReference>
<protein>
    <submittedName>
        <fullName evidence="7">Efflux transporter periplasmic adaptor subunit</fullName>
    </submittedName>
</protein>
<evidence type="ECO:0000256" key="3">
    <source>
        <dbReference type="SAM" id="Phobius"/>
    </source>
</evidence>
<name>A0A432VUU0_9GAMM</name>
<dbReference type="Gene3D" id="2.40.50.100">
    <property type="match status" value="1"/>
</dbReference>
<gene>
    <name evidence="7" type="ORF">CWE06_06705</name>
</gene>
<reference evidence="7 8" key="1">
    <citation type="journal article" date="2011" name="Front. Microbiol.">
        <title>Genomic signatures of strain selection and enhancement in Bacillus atrophaeus var. globigii, a historical biowarfare simulant.</title>
        <authorList>
            <person name="Gibbons H.S."/>
            <person name="Broomall S.M."/>
            <person name="McNew L.A."/>
            <person name="Daligault H."/>
            <person name="Chapman C."/>
            <person name="Bruce D."/>
            <person name="Karavis M."/>
            <person name="Krepps M."/>
            <person name="McGregor P.A."/>
            <person name="Hong C."/>
            <person name="Park K.H."/>
            <person name="Akmal A."/>
            <person name="Feldman A."/>
            <person name="Lin J.S."/>
            <person name="Chang W.E."/>
            <person name="Higgs B.W."/>
            <person name="Demirev P."/>
            <person name="Lindquist J."/>
            <person name="Liem A."/>
            <person name="Fochler E."/>
            <person name="Read T.D."/>
            <person name="Tapia R."/>
            <person name="Johnson S."/>
            <person name="Bishop-Lilly K.A."/>
            <person name="Detter C."/>
            <person name="Han C."/>
            <person name="Sozhamannan S."/>
            <person name="Rosenzweig C.N."/>
            <person name="Skowronski E.W."/>
        </authorList>
    </citation>
    <scope>NUCLEOTIDE SEQUENCE [LARGE SCALE GENOMIC DNA]</scope>
    <source>
        <strain evidence="7 8">AK5</strain>
    </source>
</reference>
<organism evidence="7 8">
    <name type="scientific">Aliidiomarina haloalkalitolerans</name>
    <dbReference type="NCBI Taxonomy" id="859059"/>
    <lineage>
        <taxon>Bacteria</taxon>
        <taxon>Pseudomonadati</taxon>
        <taxon>Pseudomonadota</taxon>
        <taxon>Gammaproteobacteria</taxon>
        <taxon>Alteromonadales</taxon>
        <taxon>Idiomarinaceae</taxon>
        <taxon>Aliidiomarina</taxon>
    </lineage>
</organism>
<dbReference type="Gene3D" id="2.40.420.20">
    <property type="match status" value="1"/>
</dbReference>
<dbReference type="NCBIfam" id="TIGR01730">
    <property type="entry name" value="RND_mfp"/>
    <property type="match status" value="1"/>
</dbReference>
<feature type="domain" description="CusB-like beta-barrel" evidence="5">
    <location>
        <begin position="199"/>
        <end position="274"/>
    </location>
</feature>
<dbReference type="SUPFAM" id="SSF111369">
    <property type="entry name" value="HlyD-like secretion proteins"/>
    <property type="match status" value="1"/>
</dbReference>
<keyword evidence="3" id="KW-0812">Transmembrane</keyword>
<dbReference type="Proteomes" id="UP000288212">
    <property type="component" value="Unassembled WGS sequence"/>
</dbReference>
<dbReference type="RefSeq" id="WP_126792424.1">
    <property type="nucleotide sequence ID" value="NZ_PIPI01000003.1"/>
</dbReference>
<proteinExistence type="inferred from homology"/>
<keyword evidence="3" id="KW-0472">Membrane</keyword>
<dbReference type="FunFam" id="2.40.30.170:FF:000010">
    <property type="entry name" value="Efflux RND transporter periplasmic adaptor subunit"/>
    <property type="match status" value="1"/>
</dbReference>
<evidence type="ECO:0000256" key="2">
    <source>
        <dbReference type="SAM" id="Coils"/>
    </source>
</evidence>
<dbReference type="AlphaFoldDB" id="A0A432VUU0"/>
<evidence type="ECO:0000313" key="7">
    <source>
        <dbReference type="EMBL" id="RUO20306.1"/>
    </source>
</evidence>
<comment type="similarity">
    <text evidence="1">Belongs to the membrane fusion protein (MFP) (TC 8.A.1) family.</text>
</comment>
<accession>A0A432VUU0</accession>
<evidence type="ECO:0000256" key="1">
    <source>
        <dbReference type="ARBA" id="ARBA00009477"/>
    </source>
</evidence>
<dbReference type="Pfam" id="PF25954">
    <property type="entry name" value="Beta-barrel_RND_2"/>
    <property type="match status" value="1"/>
</dbReference>
<keyword evidence="2" id="KW-0175">Coiled coil</keyword>
<keyword evidence="3" id="KW-1133">Transmembrane helix</keyword>
<dbReference type="PANTHER" id="PTHR30469">
    <property type="entry name" value="MULTIDRUG RESISTANCE PROTEIN MDTA"/>
    <property type="match status" value="1"/>
</dbReference>
<dbReference type="Gene3D" id="1.10.287.470">
    <property type="entry name" value="Helix hairpin bin"/>
    <property type="match status" value="1"/>
</dbReference>
<dbReference type="OrthoDB" id="9806939at2"/>
<dbReference type="GO" id="GO:0015562">
    <property type="term" value="F:efflux transmembrane transporter activity"/>
    <property type="evidence" value="ECO:0007669"/>
    <property type="project" value="TreeGrafter"/>
</dbReference>
<evidence type="ECO:0000259" key="5">
    <source>
        <dbReference type="Pfam" id="PF25954"/>
    </source>
</evidence>
<feature type="domain" description="YknX-like C-terminal permuted SH3-like" evidence="6">
    <location>
        <begin position="280"/>
        <end position="347"/>
    </location>
</feature>
<evidence type="ECO:0000259" key="6">
    <source>
        <dbReference type="Pfam" id="PF25989"/>
    </source>
</evidence>
<dbReference type="PANTHER" id="PTHR30469:SF16">
    <property type="entry name" value="HAE1 FAMILY EFFLUX PUMP MFP COMPONENT"/>
    <property type="match status" value="1"/>
</dbReference>
<feature type="domain" description="Multidrug resistance protein MdtA-like barrel-sandwich hybrid" evidence="4">
    <location>
        <begin position="68"/>
        <end position="188"/>
    </location>
</feature>
<dbReference type="Gene3D" id="2.40.30.170">
    <property type="match status" value="1"/>
</dbReference>
<feature type="coiled-coil region" evidence="2">
    <location>
        <begin position="101"/>
        <end position="166"/>
    </location>
</feature>
<evidence type="ECO:0000259" key="4">
    <source>
        <dbReference type="Pfam" id="PF25917"/>
    </source>
</evidence>
<keyword evidence="8" id="KW-1185">Reference proteome</keyword>
<dbReference type="InterPro" id="IPR058792">
    <property type="entry name" value="Beta-barrel_RND_2"/>
</dbReference>
<evidence type="ECO:0000313" key="8">
    <source>
        <dbReference type="Proteomes" id="UP000288212"/>
    </source>
</evidence>
<dbReference type="InterPro" id="IPR058637">
    <property type="entry name" value="YknX-like_C"/>
</dbReference>
<sequence>MSKRSYFTPISVVAVIMAVVVGYLYFSEDDPTGGMRPQGAANVVGARAEMMEFRDVIEALGTAQARESVDIMARVSQSVREIFFSDGDDVEAGQLLVSLQNREERARVQELEFRLADSERQLSRLRELAQESAASRSMIEEQEVRVEQTSAELEVARSRLEELNIYAPFSGRLGTRRVSIGQLVRPGDVITTLDDISPIFVDFSVPELYLPSLAVGQRVIALSAAYPGREFEGRIASLASRVDPVTRSIMVRASVANDNLELRPGMLLRMQLERSVDLTLMVPESAVIPIRNEHFVYTVEDERAVRTTVTVGRRLPGWVEITSGLDEGEMIVVEGTIRVRDGLPVNVTQR</sequence>
<feature type="transmembrane region" description="Helical" evidence="3">
    <location>
        <begin position="6"/>
        <end position="26"/>
    </location>
</feature>
<dbReference type="Pfam" id="PF25917">
    <property type="entry name" value="BSH_RND"/>
    <property type="match status" value="1"/>
</dbReference>
<dbReference type="InterPro" id="IPR058625">
    <property type="entry name" value="MdtA-like_BSH"/>
</dbReference>
<dbReference type="InterPro" id="IPR006143">
    <property type="entry name" value="RND_pump_MFP"/>
</dbReference>